<protein>
    <submittedName>
        <fullName evidence="2">Peptidoglycan-binding protein LysM</fullName>
    </submittedName>
</protein>
<dbReference type="Pfam" id="PF04773">
    <property type="entry name" value="FecR"/>
    <property type="match status" value="1"/>
</dbReference>
<dbReference type="PATRIC" id="fig|330734.3.peg.1326"/>
<evidence type="ECO:0000313" key="2">
    <source>
        <dbReference type="EMBL" id="AKO54232.1"/>
    </source>
</evidence>
<sequence>MGSGVPANSSGTALAEWVYTLQKDDSVQQLATQLLAPPHNAQQLLKHNSLNDALLPVAGEQMRIPMNWLKHQPQPARATSVSGRVQLLTSNGQRRPLTINTLIRAGDELLSGSGNTTVTLAEGSEIRLSPHSRLAFNRMTQFGKPGMIDTRLRLNRGEVFTNVKEVVSGGSRFEIETPSATAAVDGTQFAIQANDRGTNLQVINGDVHFGQQGHSVDVPAGYGAHVTTQHGGDARLYKLAPPPTVANLPAILRKLPAELQWQSLAKTHRLDIFDTGSGRWVDSRTLAGNRFDISRLNNGHYEIQLAALDYQGIAGLPAVVPFNVDLQARAAKLLEPIDGKTTTNQPEFSWGLNGDNEIAQIQISATPQFENLVATSEWAQQSEAQLSQQLSPGQYYWRVKTEAGGDSTATSNVHGLIIDGSLPPVKIISINYLDQQVRIFWESVETATKYRLQLSADPDFYPIIKEADIPGTNAGLRLIPGKRYFVRLKALSDGPLASRWGPAREIYID</sequence>
<evidence type="ECO:0000313" key="3">
    <source>
        <dbReference type="Proteomes" id="UP000036406"/>
    </source>
</evidence>
<dbReference type="STRING" id="330734.ABA45_06265"/>
<dbReference type="AlphaFoldDB" id="A0A0H4IH78"/>
<name>A0A0H4IH78_9GAMM</name>
<keyword evidence="3" id="KW-1185">Reference proteome</keyword>
<dbReference type="Proteomes" id="UP000036406">
    <property type="component" value="Chromosome"/>
</dbReference>
<gene>
    <name evidence="2" type="ORF">ABA45_06265</name>
</gene>
<dbReference type="PANTHER" id="PTHR38731">
    <property type="entry name" value="LIPL45-RELATED LIPOPROTEIN-RELATED"/>
    <property type="match status" value="1"/>
</dbReference>
<evidence type="ECO:0000259" key="1">
    <source>
        <dbReference type="Pfam" id="PF04773"/>
    </source>
</evidence>
<reference evidence="2 3" key="1">
    <citation type="submission" date="2015-05" db="EMBL/GenBank/DDBJ databases">
        <title>Complete genome of Marinobacter psychrophilus strain 20041T isolated from sea-ice of the Canadian Basin.</title>
        <authorList>
            <person name="Song L."/>
            <person name="Ren L."/>
            <person name="Yu Y."/>
            <person name="Wang X."/>
        </authorList>
    </citation>
    <scope>NUCLEOTIDE SEQUENCE [LARGE SCALE GENOMIC DNA]</scope>
    <source>
        <strain evidence="2 3">20041</strain>
    </source>
</reference>
<dbReference type="Gene3D" id="2.60.40.10">
    <property type="entry name" value="Immunoglobulins"/>
    <property type="match status" value="2"/>
</dbReference>
<dbReference type="EMBL" id="CP011494">
    <property type="protein sequence ID" value="AKO54232.1"/>
    <property type="molecule type" value="Genomic_DNA"/>
</dbReference>
<proteinExistence type="predicted"/>
<dbReference type="Gene3D" id="2.60.120.1440">
    <property type="match status" value="1"/>
</dbReference>
<organism evidence="2 3">
    <name type="scientific">Marinobacter psychrophilus</name>
    <dbReference type="NCBI Taxonomy" id="330734"/>
    <lineage>
        <taxon>Bacteria</taxon>
        <taxon>Pseudomonadati</taxon>
        <taxon>Pseudomonadota</taxon>
        <taxon>Gammaproteobacteria</taxon>
        <taxon>Pseudomonadales</taxon>
        <taxon>Marinobacteraceae</taxon>
        <taxon>Marinobacter</taxon>
    </lineage>
</organism>
<dbReference type="InterPro" id="IPR006860">
    <property type="entry name" value="FecR"/>
</dbReference>
<accession>A0A0H4IH78</accession>
<dbReference type="KEGG" id="mpq:ABA45_06265"/>
<feature type="domain" description="FecR protein" evidence="1">
    <location>
        <begin position="114"/>
        <end position="207"/>
    </location>
</feature>
<dbReference type="InterPro" id="IPR013783">
    <property type="entry name" value="Ig-like_fold"/>
</dbReference>